<dbReference type="EMBL" id="ACJA02000002">
    <property type="protein sequence ID" value="EFH95759.1"/>
    <property type="molecule type" value="Genomic_DNA"/>
</dbReference>
<name>A0A0E1X8N1_STAAU</name>
<dbReference type="Pfam" id="PF06048">
    <property type="entry name" value="DUF927"/>
    <property type="match status" value="1"/>
</dbReference>
<protein>
    <recommendedName>
        <fullName evidence="1">DUF927 domain-containing protein</fullName>
    </recommendedName>
</protein>
<reference evidence="2" key="1">
    <citation type="submission" date="2010-05" db="EMBL/GenBank/DDBJ databases">
        <authorList>
            <person name="Muzny D."/>
            <person name="Qin X."/>
            <person name="Buhay C."/>
            <person name="Dugan-Rocha S."/>
            <person name="Ding Y."/>
            <person name="Chen G."/>
            <person name="Hawes A."/>
            <person name="Holder M."/>
            <person name="Jhangiani S."/>
            <person name="Johnson A."/>
            <person name="Khan Z."/>
            <person name="Li Z."/>
            <person name="Liu W."/>
            <person name="Liu X."/>
            <person name="Perez L."/>
            <person name="Shen H."/>
            <person name="Wang Q."/>
            <person name="Watt J."/>
            <person name="Xi L."/>
            <person name="Xin Y."/>
            <person name="Zhou J."/>
            <person name="Deng J."/>
            <person name="Jiang H."/>
            <person name="Liu Y."/>
            <person name="Qu J."/>
            <person name="Song X.-Z."/>
            <person name="Zhang L."/>
            <person name="Villasana D."/>
            <person name="Johnson A."/>
            <person name="Liu J."/>
            <person name="Liyanage D."/>
            <person name="Lorensuhewa L."/>
            <person name="Robinson T."/>
            <person name="Song A."/>
            <person name="Song B.-B."/>
            <person name="Dinh H."/>
            <person name="Thornton R."/>
            <person name="Coyle M."/>
            <person name="Francisco L."/>
            <person name="Jackson L."/>
            <person name="Javaid M."/>
            <person name="Korchina V."/>
            <person name="Kovar C."/>
            <person name="Mata R."/>
            <person name="Mathew T."/>
            <person name="Ngo R."/>
            <person name="Nguyen L."/>
            <person name="Nguyen N."/>
            <person name="Okwuonu G."/>
            <person name="Ongeri F."/>
            <person name="Pham C."/>
            <person name="Simmons D."/>
            <person name="Wilczek-Boney K."/>
            <person name="Hale W."/>
            <person name="Jakkamsetti A."/>
            <person name="Pham P."/>
            <person name="Ruth R."/>
            <person name="San Lucas F."/>
            <person name="Warren J."/>
            <person name="Zhang J."/>
            <person name="Zhao Z."/>
            <person name="Zhou C."/>
            <person name="Zhu D."/>
            <person name="Lee S."/>
            <person name="Bess C."/>
            <person name="Blankenburg K."/>
            <person name="Forbes L."/>
            <person name="Fu Q."/>
            <person name="Gubbala S."/>
            <person name="Hirani K."/>
            <person name="Jayaseelan J.C."/>
            <person name="Lara F."/>
            <person name="Munidasa M."/>
            <person name="Palculict T."/>
            <person name="Patil S."/>
            <person name="Pu L.-L."/>
            <person name="Saada N."/>
            <person name="Tang L."/>
            <person name="Weissenberger G."/>
            <person name="Zhu Y."/>
            <person name="Hemphill L."/>
            <person name="Shang Y."/>
            <person name="Youmans B."/>
            <person name="Ayvaz T."/>
            <person name="Ross M."/>
            <person name="Santibanez J."/>
            <person name="Aqrawi P."/>
            <person name="Gross S."/>
            <person name="Joshi V."/>
            <person name="Fowler G."/>
            <person name="Nazareth L."/>
            <person name="Reid J."/>
            <person name="Worley K."/>
            <person name="Petrosino J."/>
            <person name="Highlander S."/>
            <person name="Gibbs R."/>
        </authorList>
    </citation>
    <scope>NUCLEOTIDE SEQUENCE [LARGE SCALE GENOMIC DNA]</scope>
    <source>
        <strain evidence="2">MN8</strain>
    </source>
</reference>
<proteinExistence type="predicted"/>
<feature type="domain" description="DUF927" evidence="1">
    <location>
        <begin position="46"/>
        <end position="311"/>
    </location>
</feature>
<comment type="caution">
    <text evidence="2">The sequence shown here is derived from an EMBL/GenBank/DDBJ whole genome shotgun (WGS) entry which is preliminary data.</text>
</comment>
<evidence type="ECO:0000313" key="2">
    <source>
        <dbReference type="EMBL" id="EFH95759.1"/>
    </source>
</evidence>
<dbReference type="Proteomes" id="UP000003455">
    <property type="component" value="Chromosome"/>
</dbReference>
<dbReference type="SMR" id="A0A0E1X8N1"/>
<dbReference type="RefSeq" id="WP_000447451.1">
    <property type="nucleotide sequence ID" value="NZ_CM000952.1"/>
</dbReference>
<sequence>METGKSDVLDKIEKINKKDSALQEIIPKGYEIEHHQCGIALNQLIPSKKEGEPDKKVFITSTIPQITERFEDIESNEVSFNMLFYDNKTPVNIAVSAEEISDSRQLLKLVNKKLDVTSSTSTKLVDYINASKRYNPPLNVKVATRLGHVKGYFIYPYQEVMKDSNIKLFSNDKGFQKLIDSFQSKGTLEGYSKKVFGQIKDLPMVMVMLYASLGSVLLREFGLQPFIVEISGSTSTGKTFTLNLVSSVWGTSDLITTWSSTQNSIESMASFLNSFPMFKDDTRNTHPKFVTSATYNFSSGESKSRSNINLTLNAKKEWRNILISTGESSIANMADEKAGVSARVVTLQDPPYPDNFDFTTLDKSFRENYGTLGLAFIKQYESKKDVYKNAFESYQRYFNQKGSNEIMQRLGRAFALLQVTGEVLNDIDGFEHDHFKIIEQAYDSMVKNNKTIDKPKQLLEELLQYLDANRNNIAGDGYSSVKNGDIKAIYKRDYLCILGQTVHDKLGHEMQTITGQWGKKGYLIKGEKDRLQKKVSHKNIKYRGFAINKEMLEELGFDFSNSHNPYSDY</sequence>
<accession>A0A0E1X8N1</accession>
<gene>
    <name evidence="2" type="ORF">HMPREF0769_11142</name>
</gene>
<dbReference type="InterPro" id="IPR009270">
    <property type="entry name" value="DUF927"/>
</dbReference>
<evidence type="ECO:0000259" key="1">
    <source>
        <dbReference type="Pfam" id="PF06048"/>
    </source>
</evidence>
<dbReference type="HOGENOM" id="CLU_039909_1_0_9"/>
<organism evidence="2">
    <name type="scientific">Staphylococcus aureus subsp. aureus MN8</name>
    <dbReference type="NCBI Taxonomy" id="548470"/>
    <lineage>
        <taxon>Bacteria</taxon>
        <taxon>Bacillati</taxon>
        <taxon>Bacillota</taxon>
        <taxon>Bacilli</taxon>
        <taxon>Bacillales</taxon>
        <taxon>Staphylococcaceae</taxon>
        <taxon>Staphylococcus</taxon>
    </lineage>
</organism>
<dbReference type="AlphaFoldDB" id="A0A0E1X8N1"/>